<dbReference type="PANTHER" id="PTHR30290">
    <property type="entry name" value="PERIPLASMIC BINDING COMPONENT OF ABC TRANSPORTER"/>
    <property type="match status" value="1"/>
</dbReference>
<dbReference type="RefSeq" id="WP_271633578.1">
    <property type="nucleotide sequence ID" value="NZ_CP094970.1"/>
</dbReference>
<dbReference type="Gene3D" id="3.40.190.10">
    <property type="entry name" value="Periplasmic binding protein-like II"/>
    <property type="match status" value="1"/>
</dbReference>
<dbReference type="PANTHER" id="PTHR30290:SF83">
    <property type="entry name" value="ABC TRANSPORTER SUBSTRATE-BINDING PROTEIN"/>
    <property type="match status" value="1"/>
</dbReference>
<sequence>MRWKRWIAATSAVGLMALAACGGNSDLEGDSEDSINSQSSAATGKDPDAEAPAPPIDGAEEGGTMKVLSTEGMNSIHPQDAYYYNTMSITTGLMFRTLTQYVYRDGQMVLVPDLATDLGQPNEDFTEWTFEIRDGVRWENGDEVTADDVARGIKASFDRDTFTAGPAYANTYFEGGDTYKGLYSDPKTEPEAVTVDGNKVIIKMATPFADMDYFGALPAMSPLPDTDEDPADYARHPMSTGPYKIDSYDIGKKMTLVKNDEWDPNTDPGRHQYVDEYDFDLQIGSSAQIENLILGDQGDAQATISIDNVTQANAAKAKEQDQLVSGASACGYFLNPDYRKVTDINIRKAIGLAFPYEDSWLAEGQIIGTTRAPATMISAPSVPGRIDPPYDVLDNSGQETDTAAAKKLLEKADAVGYELKWVYTGDDPMLVDMKDAMVRSFEEAGFKVSPVKAADDQETSELNQDPDAPVNLRRTSWCADWPSGAVWIPPILSKKYPGSNYAHFTEPDIEKRIDEVQQMPSEDQPEGWAQLEKDAMEKYYPTIPIGYTGAALLEGSRIEGMHVDEVFGNPTWKSMWVASE</sequence>
<dbReference type="EMBL" id="CP094970">
    <property type="protein sequence ID" value="UYM04818.1"/>
    <property type="molecule type" value="Genomic_DNA"/>
</dbReference>
<feature type="chain" id="PRO_5041416393" evidence="2">
    <location>
        <begin position="20"/>
        <end position="580"/>
    </location>
</feature>
<dbReference type="Proteomes" id="UP001164390">
    <property type="component" value="Chromosome"/>
</dbReference>
<dbReference type="AlphaFoldDB" id="A0AA46TGL5"/>
<dbReference type="InterPro" id="IPR030678">
    <property type="entry name" value="Peptide/Ni-bd"/>
</dbReference>
<dbReference type="GO" id="GO:0043190">
    <property type="term" value="C:ATP-binding cassette (ABC) transporter complex"/>
    <property type="evidence" value="ECO:0007669"/>
    <property type="project" value="InterPro"/>
</dbReference>
<dbReference type="InterPro" id="IPR000914">
    <property type="entry name" value="SBP_5_dom"/>
</dbReference>
<dbReference type="SUPFAM" id="SSF53850">
    <property type="entry name" value="Periplasmic binding protein-like II"/>
    <property type="match status" value="1"/>
</dbReference>
<dbReference type="KEGG" id="sgrg:L0C25_20155"/>
<dbReference type="GO" id="GO:0015833">
    <property type="term" value="P:peptide transport"/>
    <property type="evidence" value="ECO:0007669"/>
    <property type="project" value="TreeGrafter"/>
</dbReference>
<accession>A0AA46TGL5</accession>
<feature type="region of interest" description="Disordered" evidence="1">
    <location>
        <begin position="27"/>
        <end position="62"/>
    </location>
</feature>
<keyword evidence="2" id="KW-0732">Signal</keyword>
<dbReference type="GO" id="GO:1904680">
    <property type="term" value="F:peptide transmembrane transporter activity"/>
    <property type="evidence" value="ECO:0007669"/>
    <property type="project" value="TreeGrafter"/>
</dbReference>
<feature type="signal peptide" evidence="2">
    <location>
        <begin position="1"/>
        <end position="19"/>
    </location>
</feature>
<protein>
    <submittedName>
        <fullName evidence="4">ABC transporter substrate-binding protein</fullName>
    </submittedName>
</protein>
<dbReference type="Pfam" id="PF00496">
    <property type="entry name" value="SBP_bac_5"/>
    <property type="match status" value="1"/>
</dbReference>
<evidence type="ECO:0000313" key="4">
    <source>
        <dbReference type="EMBL" id="UYM04818.1"/>
    </source>
</evidence>
<keyword evidence="5" id="KW-1185">Reference proteome</keyword>
<dbReference type="GO" id="GO:0042597">
    <property type="term" value="C:periplasmic space"/>
    <property type="evidence" value="ECO:0007669"/>
    <property type="project" value="UniProtKB-ARBA"/>
</dbReference>
<gene>
    <name evidence="4" type="ORF">L0C25_20155</name>
</gene>
<proteinExistence type="predicted"/>
<evidence type="ECO:0000256" key="2">
    <source>
        <dbReference type="SAM" id="SignalP"/>
    </source>
</evidence>
<evidence type="ECO:0000313" key="5">
    <source>
        <dbReference type="Proteomes" id="UP001164390"/>
    </source>
</evidence>
<dbReference type="InterPro" id="IPR039424">
    <property type="entry name" value="SBP_5"/>
</dbReference>
<name>A0AA46TGL5_9ACTN</name>
<feature type="domain" description="Solute-binding protein family 5" evidence="3">
    <location>
        <begin position="110"/>
        <end position="493"/>
    </location>
</feature>
<dbReference type="PIRSF" id="PIRSF002741">
    <property type="entry name" value="MppA"/>
    <property type="match status" value="1"/>
</dbReference>
<evidence type="ECO:0000256" key="1">
    <source>
        <dbReference type="SAM" id="MobiDB-lite"/>
    </source>
</evidence>
<reference evidence="4" key="1">
    <citation type="submission" date="2022-01" db="EMBL/GenBank/DDBJ databases">
        <title>Nocardioidaceae gen. sp. A5X3R13.</title>
        <authorList>
            <person name="Lopez Marin M.A."/>
            <person name="Uhlik O."/>
        </authorList>
    </citation>
    <scope>NUCLEOTIDE SEQUENCE</scope>
    <source>
        <strain evidence="4">A5X3R13</strain>
    </source>
</reference>
<evidence type="ECO:0000259" key="3">
    <source>
        <dbReference type="Pfam" id="PF00496"/>
    </source>
</evidence>
<dbReference type="Gene3D" id="3.10.105.10">
    <property type="entry name" value="Dipeptide-binding Protein, Domain 3"/>
    <property type="match status" value="1"/>
</dbReference>
<dbReference type="PROSITE" id="PS51257">
    <property type="entry name" value="PROKAR_LIPOPROTEIN"/>
    <property type="match status" value="1"/>
</dbReference>
<organism evidence="4 5">
    <name type="scientific">Solicola gregarius</name>
    <dbReference type="NCBI Taxonomy" id="2908642"/>
    <lineage>
        <taxon>Bacteria</taxon>
        <taxon>Bacillati</taxon>
        <taxon>Actinomycetota</taxon>
        <taxon>Actinomycetes</taxon>
        <taxon>Propionibacteriales</taxon>
        <taxon>Nocardioidaceae</taxon>
        <taxon>Solicola</taxon>
    </lineage>
</organism>